<feature type="compositionally biased region" description="Low complexity" evidence="1">
    <location>
        <begin position="30"/>
        <end position="42"/>
    </location>
</feature>
<feature type="compositionally biased region" description="Low complexity" evidence="1">
    <location>
        <begin position="1"/>
        <end position="21"/>
    </location>
</feature>
<evidence type="ECO:0000256" key="1">
    <source>
        <dbReference type="SAM" id="MobiDB-lite"/>
    </source>
</evidence>
<proteinExistence type="predicted"/>
<dbReference type="EMBL" id="JBEDNZ010000014">
    <property type="protein sequence ID" value="KAL0829936.1"/>
    <property type="molecule type" value="Genomic_DNA"/>
</dbReference>
<gene>
    <name evidence="2" type="ORF">ABMA28_003409</name>
</gene>
<organism evidence="2 3">
    <name type="scientific">Loxostege sticticalis</name>
    <name type="common">Beet webworm moth</name>
    <dbReference type="NCBI Taxonomy" id="481309"/>
    <lineage>
        <taxon>Eukaryota</taxon>
        <taxon>Metazoa</taxon>
        <taxon>Ecdysozoa</taxon>
        <taxon>Arthropoda</taxon>
        <taxon>Hexapoda</taxon>
        <taxon>Insecta</taxon>
        <taxon>Pterygota</taxon>
        <taxon>Neoptera</taxon>
        <taxon>Endopterygota</taxon>
        <taxon>Lepidoptera</taxon>
        <taxon>Glossata</taxon>
        <taxon>Ditrysia</taxon>
        <taxon>Pyraloidea</taxon>
        <taxon>Crambidae</taxon>
        <taxon>Pyraustinae</taxon>
        <taxon>Loxostege</taxon>
    </lineage>
</organism>
<accession>A0ABD0SW02</accession>
<dbReference type="Proteomes" id="UP001549921">
    <property type="component" value="Unassembled WGS sequence"/>
</dbReference>
<dbReference type="AlphaFoldDB" id="A0ABD0SW02"/>
<reference evidence="2 3" key="1">
    <citation type="submission" date="2024-06" db="EMBL/GenBank/DDBJ databases">
        <title>A chromosome-level genome assembly of beet webworm, Loxostege sticticalis.</title>
        <authorList>
            <person name="Zhang Y."/>
        </authorList>
    </citation>
    <scope>NUCLEOTIDE SEQUENCE [LARGE SCALE GENOMIC DNA]</scope>
    <source>
        <strain evidence="2">AQ028</strain>
        <tissue evidence="2">Male pupae</tissue>
    </source>
</reference>
<feature type="region of interest" description="Disordered" evidence="1">
    <location>
        <begin position="1"/>
        <end position="45"/>
    </location>
</feature>
<name>A0ABD0SW02_LOXSC</name>
<evidence type="ECO:0008006" key="4">
    <source>
        <dbReference type="Google" id="ProtNLM"/>
    </source>
</evidence>
<evidence type="ECO:0000313" key="2">
    <source>
        <dbReference type="EMBL" id="KAL0829936.1"/>
    </source>
</evidence>
<dbReference type="InterPro" id="IPR009911">
    <property type="entry name" value="Fibroin_P25"/>
</dbReference>
<dbReference type="Pfam" id="PF07294">
    <property type="entry name" value="Fibroin_P25"/>
    <property type="match status" value="1"/>
</dbReference>
<protein>
    <recommendedName>
        <fullName evidence="4">IgGFc-binding protein N-terminal domain-containing protein</fullName>
    </recommendedName>
</protein>
<evidence type="ECO:0000313" key="3">
    <source>
        <dbReference type="Proteomes" id="UP001549921"/>
    </source>
</evidence>
<sequence>MSMSNFYSSASSQNSGSSESSDANGDQNADDSSSTNDSDNSDGISKSEDDIYNICENTEKKACVKNFFRTSFQCFVAPFDDRQPVYRKRQTAYVPSVNLTLITTRDVLTFSGSNIENFYLNKATGNIVFAVDFESVNFYSSYSYFLFHQVAKEPIVTGDYVNGTKPLILTAIIPAGDGITKDSMENARVTAYLPTGYPEFVIGPKIAKSTNPVIVNTLKSLKADGPTANLEIFLTEAPNFFLMYLQNYICDFVFLTKSIFLSKVLILYFTEEDFEYPCDDDDDLESCVRDYFAASDNCKPVSHQDGDPIFRKQKEVYFPKINLTVVTTDSNITYHNSQIRAFYLNKDSGNLVFAIDFEYIKLYSNYSYFYFYQVAKEPIVTGDFVTGSYPCTLTAVIPASNGITKDSIKKARITAYLPTGYPPFIIGPRVLESLNPVIVKTVAALLADVPTAVLEIFLTGAPHFFLVYLQKYICDFGLPLSTDNWGNTIYT</sequence>
<comment type="caution">
    <text evidence="2">The sequence shown here is derived from an EMBL/GenBank/DDBJ whole genome shotgun (WGS) entry which is preliminary data.</text>
</comment>